<feature type="transmembrane region" description="Helical" evidence="1">
    <location>
        <begin position="6"/>
        <end position="27"/>
    </location>
</feature>
<keyword evidence="3" id="KW-1185">Reference proteome</keyword>
<evidence type="ECO:0000313" key="2">
    <source>
        <dbReference type="EMBL" id="KAL3621616.1"/>
    </source>
</evidence>
<accession>A0ABD3BWY7</accession>
<reference evidence="3" key="1">
    <citation type="journal article" date="2024" name="IScience">
        <title>Strigolactones Initiate the Formation of Haustorium-like Structures in Castilleja.</title>
        <authorList>
            <person name="Buerger M."/>
            <person name="Peterson D."/>
            <person name="Chory J."/>
        </authorList>
    </citation>
    <scope>NUCLEOTIDE SEQUENCE [LARGE SCALE GENOMIC DNA]</scope>
</reference>
<proteinExistence type="predicted"/>
<dbReference type="Proteomes" id="UP001632038">
    <property type="component" value="Unassembled WGS sequence"/>
</dbReference>
<sequence length="140" mass="16049">MATRLFYSIAIIIIISAGFVLLALLQLPAPPEPMDKGLLKFLLDCFNRPINNDGAFKSGADRTAEILCHDTFRLIGHEYESSGRLSMAYVEALRIYHNYNQTDVDIFICGLDSKRCPHRIKALKQLLTSKEMKQYELRRR</sequence>
<dbReference type="AlphaFoldDB" id="A0ABD3BWY7"/>
<keyword evidence="1" id="KW-0472">Membrane</keyword>
<protein>
    <submittedName>
        <fullName evidence="2">Uncharacterized protein</fullName>
    </submittedName>
</protein>
<comment type="caution">
    <text evidence="2">The sequence shown here is derived from an EMBL/GenBank/DDBJ whole genome shotgun (WGS) entry which is preliminary data.</text>
</comment>
<keyword evidence="1" id="KW-0812">Transmembrane</keyword>
<gene>
    <name evidence="2" type="ORF">CASFOL_036528</name>
</gene>
<name>A0ABD3BWY7_9LAMI</name>
<organism evidence="2 3">
    <name type="scientific">Castilleja foliolosa</name>
    <dbReference type="NCBI Taxonomy" id="1961234"/>
    <lineage>
        <taxon>Eukaryota</taxon>
        <taxon>Viridiplantae</taxon>
        <taxon>Streptophyta</taxon>
        <taxon>Embryophyta</taxon>
        <taxon>Tracheophyta</taxon>
        <taxon>Spermatophyta</taxon>
        <taxon>Magnoliopsida</taxon>
        <taxon>eudicotyledons</taxon>
        <taxon>Gunneridae</taxon>
        <taxon>Pentapetalae</taxon>
        <taxon>asterids</taxon>
        <taxon>lamiids</taxon>
        <taxon>Lamiales</taxon>
        <taxon>Orobanchaceae</taxon>
        <taxon>Pedicularideae</taxon>
        <taxon>Castillejinae</taxon>
        <taxon>Castilleja</taxon>
    </lineage>
</organism>
<dbReference type="EMBL" id="JAVIJP010000066">
    <property type="protein sequence ID" value="KAL3621616.1"/>
    <property type="molecule type" value="Genomic_DNA"/>
</dbReference>
<evidence type="ECO:0000313" key="3">
    <source>
        <dbReference type="Proteomes" id="UP001632038"/>
    </source>
</evidence>
<evidence type="ECO:0000256" key="1">
    <source>
        <dbReference type="SAM" id="Phobius"/>
    </source>
</evidence>
<keyword evidence="1" id="KW-1133">Transmembrane helix</keyword>